<sequence length="47" mass="5389">MEMASTCNQRLFRPELIAVIQPRKPRFSANEPAPIRFDLQSSIADQD</sequence>
<dbReference type="PATRIC" id="fig|235272.12.peg.3094"/>
<evidence type="ECO:0000313" key="2">
    <source>
        <dbReference type="Proteomes" id="UP000050346"/>
    </source>
</evidence>
<dbReference type="Proteomes" id="UP000050346">
    <property type="component" value="Unassembled WGS sequence"/>
</dbReference>
<organism evidence="1 2">
    <name type="scientific">Pseudomonas amygdali pv. dendropanacis</name>
    <dbReference type="NCBI Taxonomy" id="235272"/>
    <lineage>
        <taxon>Bacteria</taxon>
        <taxon>Pseudomonadati</taxon>
        <taxon>Pseudomonadota</taxon>
        <taxon>Gammaproteobacteria</taxon>
        <taxon>Pseudomonadales</taxon>
        <taxon>Pseudomonadaceae</taxon>
        <taxon>Pseudomonas</taxon>
        <taxon>Pseudomonas amygdali</taxon>
    </lineage>
</organism>
<gene>
    <name evidence="1" type="ORF">ALO71_102340</name>
</gene>
<accession>A0A0P9PFU7</accession>
<reference evidence="1 2" key="1">
    <citation type="submission" date="2015-09" db="EMBL/GenBank/DDBJ databases">
        <title>Genome announcement of multiple Pseudomonas syringae strains.</title>
        <authorList>
            <person name="Thakur S."/>
            <person name="Wang P.W."/>
            <person name="Gong Y."/>
            <person name="Weir B.S."/>
            <person name="Guttman D.S."/>
        </authorList>
    </citation>
    <scope>NUCLEOTIDE SEQUENCE [LARGE SCALE GENOMIC DNA]</scope>
    <source>
        <strain evidence="1 2">ICMP9150</strain>
    </source>
</reference>
<comment type="caution">
    <text evidence="1">The sequence shown here is derived from an EMBL/GenBank/DDBJ whole genome shotgun (WGS) entry which is preliminary data.</text>
</comment>
<dbReference type="AlphaFoldDB" id="A0A0P9PFU7"/>
<dbReference type="EMBL" id="LJQG01000225">
    <property type="protein sequence ID" value="KPX16835.1"/>
    <property type="molecule type" value="Genomic_DNA"/>
</dbReference>
<proteinExistence type="predicted"/>
<evidence type="ECO:0000313" key="1">
    <source>
        <dbReference type="EMBL" id="KPX16835.1"/>
    </source>
</evidence>
<name>A0A0P9PFU7_PSEA0</name>
<protein>
    <submittedName>
        <fullName evidence="1">Uncharacterized protein</fullName>
    </submittedName>
</protein>